<proteinExistence type="predicted"/>
<dbReference type="SMART" id="SM00240">
    <property type="entry name" value="FHA"/>
    <property type="match status" value="1"/>
</dbReference>
<dbReference type="Pfam" id="PF06087">
    <property type="entry name" value="Tyr-DNA_phospho"/>
    <property type="match status" value="1"/>
</dbReference>
<dbReference type="SUPFAM" id="SSF49879">
    <property type="entry name" value="SMAD/FHA domain"/>
    <property type="match status" value="1"/>
</dbReference>
<dbReference type="SUPFAM" id="SSF56024">
    <property type="entry name" value="Phospholipase D/nuclease"/>
    <property type="match status" value="1"/>
</dbReference>
<organism evidence="2 3">
    <name type="scientific">Liquidambar formosana</name>
    <name type="common">Formosan gum</name>
    <dbReference type="NCBI Taxonomy" id="63359"/>
    <lineage>
        <taxon>Eukaryota</taxon>
        <taxon>Viridiplantae</taxon>
        <taxon>Streptophyta</taxon>
        <taxon>Embryophyta</taxon>
        <taxon>Tracheophyta</taxon>
        <taxon>Spermatophyta</taxon>
        <taxon>Magnoliopsida</taxon>
        <taxon>eudicotyledons</taxon>
        <taxon>Gunneridae</taxon>
        <taxon>Pentapetalae</taxon>
        <taxon>Saxifragales</taxon>
        <taxon>Altingiaceae</taxon>
        <taxon>Liquidambar</taxon>
    </lineage>
</organism>
<sequence length="551" mass="61637">MKKLKEESCMMIKRRRGEEDEDDDDDDDDLGSRRKKWRDVARAAFIYLKTFDVPLFSRTTASPCHLIRLDPGRPYTLGRSTRFCDFLYHDPRVSNLHCQIFFDALRRKLFILDGAFLFPASASASFVCEYLNKLVETEQLNECFEVVRPSLNGVFVNGVRIAKGMVAQLSAGDEVSLVCGNQGFCSLGIRIGFFIERIVLTGEVVLGSNEIALETSRGPPLSPILNTRTFASGSPHYAFSTGRTKFLLSQCRRILRSDDPISYIRRCAILDGVMKGTYPCGGRVNQYPGFAPTNILEYPVGGEQEVNISAHVFGKEPLPCESSQTDQNPEITRASAIQLSSIIGTSYACVHDDHIHQIDDVGVHFENAMAHDKPKALLLNSFGKESAPHSDGVVQKNSCGISCSPPGKKFYLNSLKFMDHSLLEQRPVISLPELLYPVESLSRIFIATFTSDILWFLSYCEIPSHMPVTIACHDTERCWSSSPDKRTSVPYSDFPNLVVVYPQFPEAVAFGKDRKKQGIACHHPKLLVFLREDSIRVIITSANLVEKQVIT</sequence>
<feature type="domain" description="FHA" evidence="1">
    <location>
        <begin position="75"/>
        <end position="161"/>
    </location>
</feature>
<dbReference type="CDD" id="cd00060">
    <property type="entry name" value="FHA"/>
    <property type="match status" value="1"/>
</dbReference>
<dbReference type="InterPro" id="IPR000253">
    <property type="entry name" value="FHA_dom"/>
</dbReference>
<dbReference type="InterPro" id="IPR010347">
    <property type="entry name" value="Tdp1"/>
</dbReference>
<evidence type="ECO:0000313" key="2">
    <source>
        <dbReference type="EMBL" id="KAK9277888.1"/>
    </source>
</evidence>
<keyword evidence="3" id="KW-1185">Reference proteome</keyword>
<dbReference type="GO" id="GO:0008081">
    <property type="term" value="F:phosphoric diester hydrolase activity"/>
    <property type="evidence" value="ECO:0007669"/>
    <property type="project" value="InterPro"/>
</dbReference>
<dbReference type="Gene3D" id="3.30.870.10">
    <property type="entry name" value="Endonuclease Chain A"/>
    <property type="match status" value="1"/>
</dbReference>
<evidence type="ECO:0000313" key="3">
    <source>
        <dbReference type="Proteomes" id="UP001415857"/>
    </source>
</evidence>
<accession>A0AAP0RIS8</accession>
<dbReference type="EMBL" id="JBBPBK010000009">
    <property type="protein sequence ID" value="KAK9277888.1"/>
    <property type="molecule type" value="Genomic_DNA"/>
</dbReference>
<comment type="caution">
    <text evidence="2">The sequence shown here is derived from an EMBL/GenBank/DDBJ whole genome shotgun (WGS) entry which is preliminary data.</text>
</comment>
<dbReference type="AlphaFoldDB" id="A0AAP0RIS8"/>
<dbReference type="Proteomes" id="UP001415857">
    <property type="component" value="Unassembled WGS sequence"/>
</dbReference>
<reference evidence="2 3" key="1">
    <citation type="journal article" date="2024" name="Plant J.">
        <title>Genome sequences and population genomics reveal climatic adaptation and genomic divergence between two closely related sweetgum species.</title>
        <authorList>
            <person name="Xu W.Q."/>
            <person name="Ren C.Q."/>
            <person name="Zhang X.Y."/>
            <person name="Comes H.P."/>
            <person name="Liu X.H."/>
            <person name="Li Y.G."/>
            <person name="Kettle C.J."/>
            <person name="Jalonen R."/>
            <person name="Gaisberger H."/>
            <person name="Ma Y.Z."/>
            <person name="Qiu Y.X."/>
        </authorList>
    </citation>
    <scope>NUCLEOTIDE SEQUENCE [LARGE SCALE GENOMIC DNA]</scope>
    <source>
        <tissue evidence="2">Leaves</tissue>
    </source>
</reference>
<dbReference type="GO" id="GO:0006281">
    <property type="term" value="P:DNA repair"/>
    <property type="evidence" value="ECO:0007669"/>
    <property type="project" value="InterPro"/>
</dbReference>
<name>A0AAP0RIS8_LIQFO</name>
<dbReference type="GO" id="GO:0005634">
    <property type="term" value="C:nucleus"/>
    <property type="evidence" value="ECO:0007669"/>
    <property type="project" value="InterPro"/>
</dbReference>
<gene>
    <name evidence="2" type="ORF">L1049_027445</name>
</gene>
<dbReference type="Gene3D" id="2.60.200.20">
    <property type="match status" value="1"/>
</dbReference>
<dbReference type="PANTHER" id="PTHR12415">
    <property type="entry name" value="TYROSYL-DNA PHOSPHODIESTERASE 1"/>
    <property type="match status" value="1"/>
</dbReference>
<evidence type="ECO:0000259" key="1">
    <source>
        <dbReference type="PROSITE" id="PS50006"/>
    </source>
</evidence>
<dbReference type="PROSITE" id="PS50006">
    <property type="entry name" value="FHA_DOMAIN"/>
    <property type="match status" value="1"/>
</dbReference>
<protein>
    <recommendedName>
        <fullName evidence="1">FHA domain-containing protein</fullName>
    </recommendedName>
</protein>
<dbReference type="InterPro" id="IPR008984">
    <property type="entry name" value="SMAD_FHA_dom_sf"/>
</dbReference>
<dbReference type="PANTHER" id="PTHR12415:SF3">
    <property type="entry name" value="OS04G0403400 PROTEIN"/>
    <property type="match status" value="1"/>
</dbReference>